<dbReference type="GeneID" id="111084413"/>
<gene>
    <name evidence="4" type="primary">LOC111084413</name>
</gene>
<evidence type="ECO:0000313" key="3">
    <source>
        <dbReference type="Proteomes" id="UP000694941"/>
    </source>
</evidence>
<evidence type="ECO:0000256" key="1">
    <source>
        <dbReference type="ARBA" id="ARBA00023157"/>
    </source>
</evidence>
<protein>
    <submittedName>
        <fullName evidence="4">Cell adhesion molecule 2-like</fullName>
    </submittedName>
</protein>
<dbReference type="Gene3D" id="2.60.40.10">
    <property type="entry name" value="Immunoglobulins"/>
    <property type="match status" value="1"/>
</dbReference>
<dbReference type="PANTHER" id="PTHR23278">
    <property type="entry name" value="SIDESTEP PROTEIN"/>
    <property type="match status" value="1"/>
</dbReference>
<organism evidence="3 4">
    <name type="scientific">Limulus polyphemus</name>
    <name type="common">Atlantic horseshoe crab</name>
    <dbReference type="NCBI Taxonomy" id="6850"/>
    <lineage>
        <taxon>Eukaryota</taxon>
        <taxon>Metazoa</taxon>
        <taxon>Ecdysozoa</taxon>
        <taxon>Arthropoda</taxon>
        <taxon>Chelicerata</taxon>
        <taxon>Merostomata</taxon>
        <taxon>Xiphosura</taxon>
        <taxon>Limulidae</taxon>
        <taxon>Limulus</taxon>
    </lineage>
</organism>
<dbReference type="PANTHER" id="PTHR23278:SF19">
    <property type="entry name" value="OBSCURIN"/>
    <property type="match status" value="1"/>
</dbReference>
<dbReference type="PROSITE" id="PS50835">
    <property type="entry name" value="IG_LIKE"/>
    <property type="match status" value="1"/>
</dbReference>
<proteinExistence type="predicted"/>
<keyword evidence="3" id="KW-1185">Reference proteome</keyword>
<evidence type="ECO:0000259" key="2">
    <source>
        <dbReference type="PROSITE" id="PS50835"/>
    </source>
</evidence>
<dbReference type="SUPFAM" id="SSF48726">
    <property type="entry name" value="Immunoglobulin"/>
    <property type="match status" value="1"/>
</dbReference>
<dbReference type="Proteomes" id="UP000694941">
    <property type="component" value="Unplaced"/>
</dbReference>
<evidence type="ECO:0000313" key="4">
    <source>
        <dbReference type="RefSeq" id="XP_022236836.1"/>
    </source>
</evidence>
<accession>A0ABM1RZN1</accession>
<name>A0ABM1RZN1_LIMPO</name>
<dbReference type="InterPro" id="IPR036179">
    <property type="entry name" value="Ig-like_dom_sf"/>
</dbReference>
<dbReference type="Pfam" id="PF08205">
    <property type="entry name" value="C2-set_2"/>
    <property type="match status" value="1"/>
</dbReference>
<dbReference type="InterPro" id="IPR013783">
    <property type="entry name" value="Ig-like_fold"/>
</dbReference>
<feature type="domain" description="Ig-like" evidence="2">
    <location>
        <begin position="30"/>
        <end position="123"/>
    </location>
</feature>
<keyword evidence="1" id="KW-1015">Disulfide bond</keyword>
<dbReference type="RefSeq" id="XP_022236836.1">
    <property type="nucleotide sequence ID" value="XM_022381128.1"/>
</dbReference>
<dbReference type="InterPro" id="IPR007110">
    <property type="entry name" value="Ig-like_dom"/>
</dbReference>
<dbReference type="InterPro" id="IPR013162">
    <property type="entry name" value="CD80_C2-set"/>
</dbReference>
<sequence length="125" mass="13842">MLAVLTCQSSNNNITVPSSRAVTLDLNIKPVEVKIHPYQLPLSADKEVDLTCTSNGSRPAAKITWWKDKRQMQNTQESVSRAGVSTSMLTFMPSVDDSGKFLSCKAENPLIPNSVIEEGWKLEIY</sequence>
<feature type="non-terminal residue" evidence="4">
    <location>
        <position position="125"/>
    </location>
</feature>
<reference evidence="4" key="1">
    <citation type="submission" date="2025-08" db="UniProtKB">
        <authorList>
            <consortium name="RefSeq"/>
        </authorList>
    </citation>
    <scope>IDENTIFICATION</scope>
    <source>
        <tissue evidence="4">Muscle</tissue>
    </source>
</reference>